<protein>
    <submittedName>
        <fullName evidence="2">Sugar phosphate nucleotidyltransferase</fullName>
    </submittedName>
</protein>
<gene>
    <name evidence="2" type="ORF">ACFP3U_35915</name>
</gene>
<comment type="caution">
    <text evidence="2">The sequence shown here is derived from an EMBL/GenBank/DDBJ whole genome shotgun (WGS) entry which is preliminary data.</text>
</comment>
<dbReference type="EMBL" id="JBHSOF010000092">
    <property type="protein sequence ID" value="MFC5668336.1"/>
    <property type="molecule type" value="Genomic_DNA"/>
</dbReference>
<reference evidence="3" key="1">
    <citation type="journal article" date="2019" name="Int. J. Syst. Evol. Microbiol.">
        <title>The Global Catalogue of Microorganisms (GCM) 10K type strain sequencing project: providing services to taxonomists for standard genome sequencing and annotation.</title>
        <authorList>
            <consortium name="The Broad Institute Genomics Platform"/>
            <consortium name="The Broad Institute Genome Sequencing Center for Infectious Disease"/>
            <person name="Wu L."/>
            <person name="Ma J."/>
        </authorList>
    </citation>
    <scope>NUCLEOTIDE SEQUENCE [LARGE SCALE GENOMIC DNA]</scope>
    <source>
        <strain evidence="3">CGMCC 4.1437</strain>
    </source>
</reference>
<dbReference type="InterPro" id="IPR005835">
    <property type="entry name" value="NTP_transferase_dom"/>
</dbReference>
<dbReference type="Pfam" id="PF00483">
    <property type="entry name" value="NTP_transferase"/>
    <property type="match status" value="1"/>
</dbReference>
<name>A0ABW0XGX1_9ACTN</name>
<dbReference type="InterPro" id="IPR029044">
    <property type="entry name" value="Nucleotide-diphossugar_trans"/>
</dbReference>
<dbReference type="Gene3D" id="3.90.550.10">
    <property type="entry name" value="Spore Coat Polysaccharide Biosynthesis Protein SpsA, Chain A"/>
    <property type="match status" value="1"/>
</dbReference>
<evidence type="ECO:0000313" key="3">
    <source>
        <dbReference type="Proteomes" id="UP001595975"/>
    </source>
</evidence>
<evidence type="ECO:0000259" key="1">
    <source>
        <dbReference type="Pfam" id="PF00483"/>
    </source>
</evidence>
<accession>A0ABW0XGX1</accession>
<sequence>MKTQNSTAVVIAAGGLGTRVAGWSTFMPKEFRPVEGRPGIVHVLQEAEAGGARRAVVVHHPYYAGLASWSAQVFGPGGTARYQQLAQQSGSQQSSGLHVDFIAQRGPYADVTSALNGSSHLRTGDICLVFSDNVDPAHRALAELVDATDPTYPAVLTSPFDITRASTHGVVVCTGTGPVRTMAALVEKPDFTSAARLVADHGVDRLRLLQGRMRITSPLLHHLAATARHARRAEPKVSLGLASYARNHRVQVVTSTVPMVDLGVPDPERAAAS</sequence>
<feature type="domain" description="Nucleotidyl transferase" evidence="1">
    <location>
        <begin position="10"/>
        <end position="197"/>
    </location>
</feature>
<evidence type="ECO:0000313" key="2">
    <source>
        <dbReference type="EMBL" id="MFC5668336.1"/>
    </source>
</evidence>
<organism evidence="2 3">
    <name type="scientific">Kitasatospora misakiensis</name>
    <dbReference type="NCBI Taxonomy" id="67330"/>
    <lineage>
        <taxon>Bacteria</taxon>
        <taxon>Bacillati</taxon>
        <taxon>Actinomycetota</taxon>
        <taxon>Actinomycetes</taxon>
        <taxon>Kitasatosporales</taxon>
        <taxon>Streptomycetaceae</taxon>
        <taxon>Kitasatospora</taxon>
    </lineage>
</organism>
<proteinExistence type="predicted"/>
<dbReference type="RefSeq" id="WP_380229972.1">
    <property type="nucleotide sequence ID" value="NZ_JBHSOF010000092.1"/>
</dbReference>
<keyword evidence="3" id="KW-1185">Reference proteome</keyword>
<dbReference type="Proteomes" id="UP001595975">
    <property type="component" value="Unassembled WGS sequence"/>
</dbReference>
<dbReference type="SUPFAM" id="SSF53448">
    <property type="entry name" value="Nucleotide-diphospho-sugar transferases"/>
    <property type="match status" value="1"/>
</dbReference>